<dbReference type="GO" id="GO:0005096">
    <property type="term" value="F:GTPase activator activity"/>
    <property type="evidence" value="ECO:0007669"/>
    <property type="project" value="TreeGrafter"/>
</dbReference>
<organism evidence="3">
    <name type="scientific">Absidia glauca</name>
    <name type="common">Pin mould</name>
    <dbReference type="NCBI Taxonomy" id="4829"/>
    <lineage>
        <taxon>Eukaryota</taxon>
        <taxon>Fungi</taxon>
        <taxon>Fungi incertae sedis</taxon>
        <taxon>Mucoromycota</taxon>
        <taxon>Mucoromycotina</taxon>
        <taxon>Mucoromycetes</taxon>
        <taxon>Mucorales</taxon>
        <taxon>Cunninghamellaceae</taxon>
        <taxon>Absidia</taxon>
    </lineage>
</organism>
<feature type="compositionally biased region" description="Low complexity" evidence="2">
    <location>
        <begin position="122"/>
        <end position="131"/>
    </location>
</feature>
<feature type="region of interest" description="Disordered" evidence="2">
    <location>
        <begin position="1"/>
        <end position="37"/>
    </location>
</feature>
<feature type="compositionally biased region" description="Low complexity" evidence="2">
    <location>
        <begin position="290"/>
        <end position="308"/>
    </location>
</feature>
<evidence type="ECO:0008006" key="5">
    <source>
        <dbReference type="Google" id="ProtNLM"/>
    </source>
</evidence>
<feature type="compositionally biased region" description="Basic and acidic residues" evidence="2">
    <location>
        <begin position="132"/>
        <end position="145"/>
    </location>
</feature>
<sequence length="662" mass="75887">METNHTATTNTTSPSSSPSHSQESDKEDDNPNFDLHDYDLDVVDSVLNNPHQTEYYDHFGFKIEVKTDDEESVDTSDDDQDDSDNEDHPHLHNHGEKDTTSSASAVPDEHRQHPLNNISTETAAAAAATATDSKRDDLQHADNSRRRYSIGSSNNEKSLSSSSTSASDEDEYSVDTALTTPTTHKHQRSSTSSLEFRSSHPPDIPGKSERQEGDGVPRSSSNSQNSTYSFTNSNHHPPPSSRKNQTSPQQQPGSITTFQRPSQAFRERQTKRMSELSQIMSPIRTISDATSPPRTSTSTFSKRLSSSSTITTATTSTSYYGMLKAKFKRSSNESDESERESPNQHKLRQETLKLLDQERKAQPGEYDWDFWKSMILDSDRVITTEGLALKHHISMGIPDRLRGSLWQLMAKSKNQGGDMEAVYWELLKRTSPHEKLIQHDLDTSFPMSKFFPFPTDTYDDQGNAHQHSQQYQALYHVLKVYSLFDQDGQRNEFVIDMYQIDLSVKLYARLAKQYKNELARRMKQRTEDDEIRRANEQLTLTIQDLQEKYRVLEMEHQEMTRQAVETKMAMAKMDADNEHLTHQLKQLQSHFDHMERQKDTEHQARLEDIYKNNTQLLKHNASLQDQISDMEAVLIGLKMNFAERETEYQLLRRQLLDAQKPS</sequence>
<evidence type="ECO:0000313" key="4">
    <source>
        <dbReference type="Proteomes" id="UP000078561"/>
    </source>
</evidence>
<dbReference type="GO" id="GO:0031267">
    <property type="term" value="F:small GTPase binding"/>
    <property type="evidence" value="ECO:0007669"/>
    <property type="project" value="TreeGrafter"/>
</dbReference>
<reference evidence="3" key="1">
    <citation type="submission" date="2016-04" db="EMBL/GenBank/DDBJ databases">
        <authorList>
            <person name="Evans L.H."/>
            <person name="Alamgir A."/>
            <person name="Owens N."/>
            <person name="Weber N.D."/>
            <person name="Virtaneva K."/>
            <person name="Barbian K."/>
            <person name="Babar A."/>
            <person name="Rosenke K."/>
        </authorList>
    </citation>
    <scope>NUCLEOTIDE SEQUENCE [LARGE SCALE GENOMIC DNA]</scope>
    <source>
        <strain evidence="3">CBS 101.48</strain>
    </source>
</reference>
<evidence type="ECO:0000256" key="1">
    <source>
        <dbReference type="SAM" id="Coils"/>
    </source>
</evidence>
<keyword evidence="1" id="KW-0175">Coiled coil</keyword>
<dbReference type="SUPFAM" id="SSF47923">
    <property type="entry name" value="Ypt/Rab-GAP domain of gyp1p"/>
    <property type="match status" value="1"/>
</dbReference>
<evidence type="ECO:0000256" key="2">
    <source>
        <dbReference type="SAM" id="MobiDB-lite"/>
    </source>
</evidence>
<dbReference type="Proteomes" id="UP000078561">
    <property type="component" value="Unassembled WGS sequence"/>
</dbReference>
<feature type="region of interest" description="Disordered" evidence="2">
    <location>
        <begin position="67"/>
        <end position="308"/>
    </location>
</feature>
<name>A0A168MRX4_ABSGL</name>
<dbReference type="OrthoDB" id="421393at2759"/>
<feature type="compositionally biased region" description="Basic and acidic residues" evidence="2">
    <location>
        <begin position="265"/>
        <end position="274"/>
    </location>
</feature>
<feature type="compositionally biased region" description="Low complexity" evidence="2">
    <location>
        <begin position="1"/>
        <end position="21"/>
    </location>
</feature>
<dbReference type="InterPro" id="IPR035969">
    <property type="entry name" value="Rab-GAP_TBC_sf"/>
</dbReference>
<dbReference type="EMBL" id="LT552469">
    <property type="protein sequence ID" value="SAL99076.1"/>
    <property type="molecule type" value="Genomic_DNA"/>
</dbReference>
<feature type="coiled-coil region" evidence="1">
    <location>
        <begin position="528"/>
        <end position="597"/>
    </location>
</feature>
<dbReference type="PANTHER" id="PTHR47219">
    <property type="entry name" value="RAB GTPASE-ACTIVATING PROTEIN 1-LIKE"/>
    <property type="match status" value="1"/>
</dbReference>
<dbReference type="AlphaFoldDB" id="A0A168MRX4"/>
<dbReference type="STRING" id="4829.A0A168MRX4"/>
<gene>
    <name evidence="3" type="primary">ABSGL_04657.1 scaffold 5743</name>
</gene>
<dbReference type="InParanoid" id="A0A168MRX4"/>
<dbReference type="InterPro" id="IPR050302">
    <property type="entry name" value="Rab_GAP_TBC_domain"/>
</dbReference>
<protein>
    <recommendedName>
        <fullName evidence="5">Rab-GAP TBC domain-containing protein</fullName>
    </recommendedName>
</protein>
<evidence type="ECO:0000313" key="3">
    <source>
        <dbReference type="EMBL" id="SAL99076.1"/>
    </source>
</evidence>
<dbReference type="Gene3D" id="1.10.10.750">
    <property type="entry name" value="Ypt/Rab-GAP domain of gyp1p, domain 1"/>
    <property type="match status" value="1"/>
</dbReference>
<feature type="compositionally biased region" description="Basic and acidic residues" evidence="2">
    <location>
        <begin position="86"/>
        <end position="99"/>
    </location>
</feature>
<proteinExistence type="predicted"/>
<dbReference type="PANTHER" id="PTHR47219:SF9">
    <property type="entry name" value="GTPASE ACTIVATING PROTEIN AND CENTROSOME-ASSOCIATED, ISOFORM B"/>
    <property type="match status" value="1"/>
</dbReference>
<feature type="compositionally biased region" description="Polar residues" evidence="2">
    <location>
        <begin position="241"/>
        <end position="262"/>
    </location>
</feature>
<feature type="compositionally biased region" description="Basic and acidic residues" evidence="2">
    <location>
        <begin position="206"/>
        <end position="215"/>
    </location>
</feature>
<keyword evidence="4" id="KW-1185">Reference proteome</keyword>
<feature type="compositionally biased region" description="Low complexity" evidence="2">
    <location>
        <begin position="149"/>
        <end position="166"/>
    </location>
</feature>
<accession>A0A168MRX4</accession>
<feature type="compositionally biased region" description="Low complexity" evidence="2">
    <location>
        <begin position="219"/>
        <end position="234"/>
    </location>
</feature>
<feature type="compositionally biased region" description="Acidic residues" evidence="2">
    <location>
        <begin position="67"/>
        <end position="85"/>
    </location>
</feature>
<dbReference type="Gene3D" id="1.10.8.270">
    <property type="entry name" value="putative rabgap domain of human tbc1 domain family member 14 like domains"/>
    <property type="match status" value="1"/>
</dbReference>